<evidence type="ECO:0000256" key="4">
    <source>
        <dbReference type="ARBA" id="ARBA00022833"/>
    </source>
</evidence>
<dbReference type="Proteomes" id="UP000019132">
    <property type="component" value="Unassembled WGS sequence"/>
</dbReference>
<dbReference type="EnsemblProtists" id="PYU1_T000611">
    <property type="protein sequence ID" value="PYU1_T000611"/>
    <property type="gene ID" value="PYU1_G000611"/>
</dbReference>
<evidence type="ECO:0000256" key="1">
    <source>
        <dbReference type="ARBA" id="ARBA00022468"/>
    </source>
</evidence>
<dbReference type="SUPFAM" id="SSF50156">
    <property type="entry name" value="PDZ domain-like"/>
    <property type="match status" value="2"/>
</dbReference>
<evidence type="ECO:0000313" key="8">
    <source>
        <dbReference type="EnsemblProtists" id="PYU1_T000611"/>
    </source>
</evidence>
<reference evidence="9" key="1">
    <citation type="journal article" date="2010" name="Genome Biol.">
        <title>Genome sequence of the necrotrophic plant pathogen Pythium ultimum reveals original pathogenicity mechanisms and effector repertoire.</title>
        <authorList>
            <person name="Levesque C.A."/>
            <person name="Brouwer H."/>
            <person name="Cano L."/>
            <person name="Hamilton J.P."/>
            <person name="Holt C."/>
            <person name="Huitema E."/>
            <person name="Raffaele S."/>
            <person name="Robideau G.P."/>
            <person name="Thines M."/>
            <person name="Win J."/>
            <person name="Zerillo M.M."/>
            <person name="Beakes G.W."/>
            <person name="Boore J.L."/>
            <person name="Busam D."/>
            <person name="Dumas B."/>
            <person name="Ferriera S."/>
            <person name="Fuerstenberg S.I."/>
            <person name="Gachon C.M."/>
            <person name="Gaulin E."/>
            <person name="Govers F."/>
            <person name="Grenville-Briggs L."/>
            <person name="Horner N."/>
            <person name="Hostetler J."/>
            <person name="Jiang R.H."/>
            <person name="Johnson J."/>
            <person name="Krajaejun T."/>
            <person name="Lin H."/>
            <person name="Meijer H.J."/>
            <person name="Moore B."/>
            <person name="Morris P."/>
            <person name="Phuntmart V."/>
            <person name="Puiu D."/>
            <person name="Shetty J."/>
            <person name="Stajich J.E."/>
            <person name="Tripathy S."/>
            <person name="Wawra S."/>
            <person name="van West P."/>
            <person name="Whitty B.R."/>
            <person name="Coutinho P.M."/>
            <person name="Henrissat B."/>
            <person name="Martin F."/>
            <person name="Thomas P.D."/>
            <person name="Tyler B.M."/>
            <person name="De Vries R.P."/>
            <person name="Kamoun S."/>
            <person name="Yandell M."/>
            <person name="Tisserat N."/>
            <person name="Buell C.R."/>
        </authorList>
    </citation>
    <scope>NUCLEOTIDE SEQUENCE</scope>
    <source>
        <strain evidence="9">DAOM:BR144</strain>
    </source>
</reference>
<proteinExistence type="predicted"/>
<evidence type="ECO:0000256" key="2">
    <source>
        <dbReference type="ARBA" id="ARBA00022723"/>
    </source>
</evidence>
<reference evidence="8" key="3">
    <citation type="submission" date="2015-02" db="UniProtKB">
        <authorList>
            <consortium name="EnsemblProtists"/>
        </authorList>
    </citation>
    <scope>IDENTIFICATION</scope>
    <source>
        <strain evidence="8">DAOM BR144</strain>
    </source>
</reference>
<dbReference type="InterPro" id="IPR036034">
    <property type="entry name" value="PDZ_sf"/>
</dbReference>
<keyword evidence="1" id="KW-0343">GTPase activation</keyword>
<evidence type="ECO:0000259" key="7">
    <source>
        <dbReference type="PROSITE" id="PS50115"/>
    </source>
</evidence>
<dbReference type="InterPro" id="IPR038508">
    <property type="entry name" value="ArfGAP_dom_sf"/>
</dbReference>
<dbReference type="InterPro" id="IPR037278">
    <property type="entry name" value="ARFGAP/RecO"/>
</dbReference>
<evidence type="ECO:0000256" key="5">
    <source>
        <dbReference type="PROSITE-ProRule" id="PRU00288"/>
    </source>
</evidence>
<evidence type="ECO:0000256" key="6">
    <source>
        <dbReference type="SAM" id="MobiDB-lite"/>
    </source>
</evidence>
<accession>K3W6M0</accession>
<feature type="region of interest" description="Disordered" evidence="6">
    <location>
        <begin position="197"/>
        <end position="234"/>
    </location>
</feature>
<dbReference type="Pfam" id="PF01412">
    <property type="entry name" value="ArfGap"/>
    <property type="match status" value="1"/>
</dbReference>
<evidence type="ECO:0000256" key="3">
    <source>
        <dbReference type="ARBA" id="ARBA00022771"/>
    </source>
</evidence>
<dbReference type="CDD" id="cd08830">
    <property type="entry name" value="ArfGap_ArfGap1"/>
    <property type="match status" value="1"/>
</dbReference>
<evidence type="ECO:0000313" key="9">
    <source>
        <dbReference type="Proteomes" id="UP000019132"/>
    </source>
</evidence>
<dbReference type="eggNOG" id="KOG0704">
    <property type="taxonomic scope" value="Eukaryota"/>
</dbReference>
<dbReference type="VEuPathDB" id="FungiDB:PYU1_G000611"/>
<dbReference type="GO" id="GO:0048205">
    <property type="term" value="P:COPI coating of Golgi vesicle"/>
    <property type="evidence" value="ECO:0007669"/>
    <property type="project" value="TreeGrafter"/>
</dbReference>
<dbReference type="STRING" id="431595.K3W6M0"/>
<dbReference type="SMART" id="SM00228">
    <property type="entry name" value="PDZ"/>
    <property type="match status" value="2"/>
</dbReference>
<dbReference type="GO" id="GO:0008270">
    <property type="term" value="F:zinc ion binding"/>
    <property type="evidence" value="ECO:0007669"/>
    <property type="project" value="UniProtKB-KW"/>
</dbReference>
<keyword evidence="9" id="KW-1185">Reference proteome</keyword>
<feature type="domain" description="Arf-GAP" evidence="7">
    <location>
        <begin position="52"/>
        <end position="124"/>
    </location>
</feature>
<dbReference type="AlphaFoldDB" id="K3W6M0"/>
<organism evidence="8 9">
    <name type="scientific">Globisporangium ultimum (strain ATCC 200006 / CBS 805.95 / DAOM BR144)</name>
    <name type="common">Pythium ultimum</name>
    <dbReference type="NCBI Taxonomy" id="431595"/>
    <lineage>
        <taxon>Eukaryota</taxon>
        <taxon>Sar</taxon>
        <taxon>Stramenopiles</taxon>
        <taxon>Oomycota</taxon>
        <taxon>Peronosporomycetes</taxon>
        <taxon>Pythiales</taxon>
        <taxon>Pythiaceae</taxon>
        <taxon>Globisporangium</taxon>
    </lineage>
</organism>
<keyword evidence="2" id="KW-0479">Metal-binding</keyword>
<dbReference type="GO" id="GO:0005096">
    <property type="term" value="F:GTPase activator activity"/>
    <property type="evidence" value="ECO:0007669"/>
    <property type="project" value="UniProtKB-KW"/>
</dbReference>
<dbReference type="PANTHER" id="PTHR45686:SF4">
    <property type="entry name" value="ADP-RIBOSYLATION FACTOR GTPASE ACTIVATING PROTEIN 3, ISOFORM H"/>
    <property type="match status" value="1"/>
</dbReference>
<keyword evidence="4" id="KW-0862">Zinc</keyword>
<dbReference type="PRINTS" id="PR00405">
    <property type="entry name" value="REVINTRACTNG"/>
</dbReference>
<dbReference type="PROSITE" id="PS50115">
    <property type="entry name" value="ARFGAP"/>
    <property type="match status" value="1"/>
</dbReference>
<protein>
    <recommendedName>
        <fullName evidence="7">Arf-GAP domain-containing protein</fullName>
    </recommendedName>
</protein>
<dbReference type="PANTHER" id="PTHR45686">
    <property type="entry name" value="ADP-RIBOSYLATION FACTOR GTPASE ACTIVATING PROTEIN 3, ISOFORM H-RELATED"/>
    <property type="match status" value="1"/>
</dbReference>
<dbReference type="Gene3D" id="1.10.220.150">
    <property type="entry name" value="Arf GTPase activating protein"/>
    <property type="match status" value="1"/>
</dbReference>
<keyword evidence="3 5" id="KW-0863">Zinc-finger</keyword>
<name>K3W6M0_GLOUD</name>
<reference evidence="9" key="2">
    <citation type="submission" date="2010-04" db="EMBL/GenBank/DDBJ databases">
        <authorList>
            <person name="Buell R."/>
            <person name="Hamilton J."/>
            <person name="Hostetler J."/>
        </authorList>
    </citation>
    <scope>NUCLEOTIDE SEQUENCE [LARGE SCALE GENOMIC DNA]</scope>
    <source>
        <strain evidence="9">DAOM:BR144</strain>
    </source>
</reference>
<dbReference type="InterPro" id="IPR001478">
    <property type="entry name" value="PDZ"/>
</dbReference>
<dbReference type="Gene3D" id="2.30.42.10">
    <property type="match status" value="1"/>
</dbReference>
<dbReference type="HOGENOM" id="CLU_056310_0_0_1"/>
<dbReference type="InParanoid" id="K3W6M0"/>
<dbReference type="EMBL" id="GL376620">
    <property type="status" value="NOT_ANNOTATED_CDS"/>
    <property type="molecule type" value="Genomic_DNA"/>
</dbReference>
<dbReference type="OMA" id="CPQWAGV"/>
<dbReference type="SUPFAM" id="SSF57863">
    <property type="entry name" value="ArfGap/RecO-like zinc finger"/>
    <property type="match status" value="1"/>
</dbReference>
<dbReference type="InterPro" id="IPR001164">
    <property type="entry name" value="ArfGAP_dom"/>
</dbReference>
<sequence length="475" mass="50306">MLVAVAAPAALSYSHGHVHDPRHAGLREVGGAVVAAPSTTPSKSAHMSGATEAAIRLLPGNDRCADCKAIYPQWSAVSYGILLCLVCAGRHRSLGVNVSFVKSLGMDSWSPSELRAVEVGGNAKWIAVCTATSTEHLPLGKKYQTSVATAYKSRIQAAANGSAPGAVTATEFLTMLAGETNSPTTDVVVRLSQSSSSLPAFDPPVSPPSEQALNESSSSSESRPAENTPAEEDPNALSVKCTTCKCLVPMDQLDSHSKQCVVSTTTDVVWQKYECELGVEGQPLGFSLAKTEGGFAEVCRVAPGGEAEKLQVLVGSYVVGLNDVKTSVFDEIVDLVRRLPRPIQFRFVCRSSSASANTLASGANAVLLVQPRVSVASAPTICSVPEPVSIAQEITFTESELGCLLQVCDYMCVVQHVETGGAAHQRGVLVGSKIVEVNGRRFHLPQDTIHAIQTSRRPLRVTFHRVEGLMRGWNT</sequence>
<dbReference type="GO" id="GO:0000139">
    <property type="term" value="C:Golgi membrane"/>
    <property type="evidence" value="ECO:0007669"/>
    <property type="project" value="GOC"/>
</dbReference>
<dbReference type="SMART" id="SM00105">
    <property type="entry name" value="ArfGap"/>
    <property type="match status" value="1"/>
</dbReference>